<dbReference type="Pfam" id="PF07244">
    <property type="entry name" value="POTRA"/>
    <property type="match status" value="5"/>
</dbReference>
<organism evidence="11 12">
    <name type="scientific">Candidatus Sulfomarinibacter kjeldsenii</name>
    <dbReference type="NCBI Taxonomy" id="2885994"/>
    <lineage>
        <taxon>Bacteria</taxon>
        <taxon>Pseudomonadati</taxon>
        <taxon>Acidobacteriota</taxon>
        <taxon>Thermoanaerobaculia</taxon>
        <taxon>Thermoanaerobaculales</taxon>
        <taxon>Candidatus Sulfomarinibacteraceae</taxon>
        <taxon>Candidatus Sulfomarinibacter</taxon>
    </lineage>
</organism>
<dbReference type="InterPro" id="IPR023707">
    <property type="entry name" value="OM_assembly_BamA"/>
</dbReference>
<comment type="subcellular location">
    <subcellularLocation>
        <location evidence="1">Membrane</location>
    </subcellularLocation>
</comment>
<evidence type="ECO:0000256" key="5">
    <source>
        <dbReference type="ARBA" id="ARBA00022737"/>
    </source>
</evidence>
<feature type="chain" id="PRO_5035325522" description="Outer membrane protein assembly factor BamA" evidence="9">
    <location>
        <begin position="22"/>
        <end position="805"/>
    </location>
</feature>
<feature type="domain" description="POTRA" evidence="10">
    <location>
        <begin position="25"/>
        <end position="95"/>
    </location>
</feature>
<gene>
    <name evidence="11" type="primary">bamA</name>
    <name evidence="11" type="ORF">IFJ97_03275</name>
</gene>
<evidence type="ECO:0000256" key="9">
    <source>
        <dbReference type="SAM" id="SignalP"/>
    </source>
</evidence>
<dbReference type="Proteomes" id="UP000598633">
    <property type="component" value="Unassembled WGS sequence"/>
</dbReference>
<comment type="caution">
    <text evidence="11">The sequence shown here is derived from an EMBL/GenBank/DDBJ whole genome shotgun (WGS) entry which is preliminary data.</text>
</comment>
<dbReference type="Gene3D" id="2.40.160.50">
    <property type="entry name" value="membrane protein fhac: a member of the omp85/tpsb transporter family"/>
    <property type="match status" value="1"/>
</dbReference>
<keyword evidence="2" id="KW-1134">Transmembrane beta strand</keyword>
<evidence type="ECO:0000256" key="6">
    <source>
        <dbReference type="ARBA" id="ARBA00023136"/>
    </source>
</evidence>
<dbReference type="PROSITE" id="PS51779">
    <property type="entry name" value="POTRA"/>
    <property type="match status" value="1"/>
</dbReference>
<keyword evidence="6" id="KW-0472">Membrane</keyword>
<dbReference type="PANTHER" id="PTHR12815:SF47">
    <property type="entry name" value="TRANSLOCATION AND ASSEMBLY MODULE SUBUNIT TAMA"/>
    <property type="match status" value="1"/>
</dbReference>
<protein>
    <recommendedName>
        <fullName evidence="8">Outer membrane protein assembly factor BamA</fullName>
    </recommendedName>
</protein>
<evidence type="ECO:0000256" key="1">
    <source>
        <dbReference type="ARBA" id="ARBA00004370"/>
    </source>
</evidence>
<accession>A0A8J7C4K3</accession>
<evidence type="ECO:0000259" key="10">
    <source>
        <dbReference type="PROSITE" id="PS51779"/>
    </source>
</evidence>
<evidence type="ECO:0000256" key="3">
    <source>
        <dbReference type="ARBA" id="ARBA00022692"/>
    </source>
</evidence>
<dbReference type="NCBIfam" id="TIGR03303">
    <property type="entry name" value="OM_YaeT"/>
    <property type="match status" value="1"/>
</dbReference>
<keyword evidence="3" id="KW-0812">Transmembrane</keyword>
<name>A0A8J7C4K3_9BACT</name>
<dbReference type="Pfam" id="PF01103">
    <property type="entry name" value="Omp85"/>
    <property type="match status" value="1"/>
</dbReference>
<dbReference type="GO" id="GO:0009279">
    <property type="term" value="C:cell outer membrane"/>
    <property type="evidence" value="ECO:0007669"/>
    <property type="project" value="UniProtKB-UniRule"/>
</dbReference>
<dbReference type="InterPro" id="IPR000184">
    <property type="entry name" value="Bac_surfAg_D15"/>
</dbReference>
<dbReference type="InterPro" id="IPR039910">
    <property type="entry name" value="D15-like"/>
</dbReference>
<evidence type="ECO:0000256" key="2">
    <source>
        <dbReference type="ARBA" id="ARBA00022452"/>
    </source>
</evidence>
<evidence type="ECO:0000256" key="4">
    <source>
        <dbReference type="ARBA" id="ARBA00022729"/>
    </source>
</evidence>
<sequence length="805" mass="91404">MTARTVAIVVLLAMIVPVAAAQEEFYIREVVVEGGMTLTVDTVSYYLGLEAGDPLDREAIVDGYRRLWDSGLFEDVRVEIEDHGDGAVTLYVIVRERPFVTSVDFEGNKKIKTPDLKDKLDERGVEIPRNVPMRSSQLGRIESAIKEVYDSEGFRSAQVSYSITEVSANKKKVVYLIDEGGKIKIKNIDFVGNNVFSRSKLRGVLKKTKQKSLRNYFGEKIVYTREAWDEDRDNLRKFYGDRGYIDVKIGEPALELVAKKPDAETLKKKKYTMRITIPVEEGEPYTLGSFEVTGVEIFSATGLASAFEVQEGGTYSRKAIEDGMETVRKSYHNAGYVYAYTNETWSRREGEERIVDVAVDIFEGDRFNLGRLEFVGNTTTRDKVLRREFRVAEGQPMNMGMFEASVYKVNALGYWKLEEEPLEFDFDDENKKVNVKVKGNEVGRNDIQFGAGYSELDGFFIQGQFNTRNFLGRGNSLGVSLQLGKRTDLYSLSYTEPYFLDRRILLGGSIFRNAVDYTQAGFSSYQRETTGITMSMGLGVGPFASVSGVLAFQDDLSRYVTSNSGFVGDPAGGHDRPVDIPPVDGATYERAFEEFSGRTHSFTPIYSKDSRDDPFQPSRGQALQFRLRLAGGILGGDYDYVRPELHFTQLHRLTKKSIVAYHAEVGQFLVYNQSEIPLYERYRMGGDRSLRGLPYYSVLPRTEEGEYFTTRGGSRIGGDRYWQVNLEYQFLIGGPVRLVYFIDMGNTYVAQQGWDFSLWRRTTGLEMRIFLPIFQAPIRFIYGYNLDPYPDEKESDFQFSIGTTF</sequence>
<dbReference type="PANTHER" id="PTHR12815">
    <property type="entry name" value="SORTING AND ASSEMBLY MACHINERY SAMM50 PROTEIN FAMILY MEMBER"/>
    <property type="match status" value="1"/>
</dbReference>
<feature type="signal peptide" evidence="9">
    <location>
        <begin position="1"/>
        <end position="21"/>
    </location>
</feature>
<dbReference type="Gene3D" id="3.10.20.310">
    <property type="entry name" value="membrane protein fhac"/>
    <property type="match status" value="5"/>
</dbReference>
<evidence type="ECO:0000256" key="8">
    <source>
        <dbReference type="NCBIfam" id="TIGR03303"/>
    </source>
</evidence>
<keyword evidence="5" id="KW-0677">Repeat</keyword>
<evidence type="ECO:0000313" key="12">
    <source>
        <dbReference type="Proteomes" id="UP000598633"/>
    </source>
</evidence>
<dbReference type="GO" id="GO:0071709">
    <property type="term" value="P:membrane assembly"/>
    <property type="evidence" value="ECO:0007669"/>
    <property type="project" value="InterPro"/>
</dbReference>
<evidence type="ECO:0000313" key="11">
    <source>
        <dbReference type="EMBL" id="MBD3870366.1"/>
    </source>
</evidence>
<dbReference type="EMBL" id="JACXWA010000056">
    <property type="protein sequence ID" value="MBD3870366.1"/>
    <property type="molecule type" value="Genomic_DNA"/>
</dbReference>
<dbReference type="InterPro" id="IPR010827">
    <property type="entry name" value="BamA/TamA_POTRA"/>
</dbReference>
<keyword evidence="7" id="KW-0998">Cell outer membrane</keyword>
<keyword evidence="4 9" id="KW-0732">Signal</keyword>
<proteinExistence type="predicted"/>
<dbReference type="AlphaFoldDB" id="A0A8J7C4K3"/>
<evidence type="ECO:0000256" key="7">
    <source>
        <dbReference type="ARBA" id="ARBA00023237"/>
    </source>
</evidence>
<dbReference type="PIRSF" id="PIRSF006076">
    <property type="entry name" value="OM_assembly_OMP85"/>
    <property type="match status" value="1"/>
</dbReference>
<dbReference type="InterPro" id="IPR034746">
    <property type="entry name" value="POTRA"/>
</dbReference>
<reference evidence="11 12" key="1">
    <citation type="submission" date="2020-08" db="EMBL/GenBank/DDBJ databases">
        <title>Acidobacteriota in marine sediments use diverse sulfur dissimilation pathways.</title>
        <authorList>
            <person name="Wasmund K."/>
        </authorList>
    </citation>
    <scope>NUCLEOTIDE SEQUENCE [LARGE SCALE GENOMIC DNA]</scope>
    <source>
        <strain evidence="11">MAG AM3-A</strain>
    </source>
</reference>